<dbReference type="PANTHER" id="PTHR31207">
    <property type="entry name" value="ECA1 GAMETOGENESIS FAMILY PROTEIN (DUF784)-RELATED-RELATED"/>
    <property type="match status" value="1"/>
</dbReference>
<feature type="signal peptide" evidence="1">
    <location>
        <begin position="1"/>
        <end position="21"/>
    </location>
</feature>
<comment type="caution">
    <text evidence="2">The sequence shown here is derived from an EMBL/GenBank/DDBJ whole genome shotgun (WGS) entry which is preliminary data.</text>
</comment>
<sequence>MTKSLIMAMLISVVIFNMGHSISSWEMDQYAQDIPDDIKISPISEFDIHVEAPEPYVADSPAAKYDVAHAPHYSHKQLKFLQDCAKKRQQNVELRFSRTLLMRQHM</sequence>
<reference evidence="2 3" key="1">
    <citation type="submission" date="2024-04" db="EMBL/GenBank/DDBJ databases">
        <title>Genome assembly C_amara_ONT_v2.</title>
        <authorList>
            <person name="Yant L."/>
            <person name="Moore C."/>
            <person name="Slenker M."/>
        </authorList>
    </citation>
    <scope>NUCLEOTIDE SEQUENCE [LARGE SCALE GENOMIC DNA]</scope>
    <source>
        <tissue evidence="2">Leaf</tissue>
    </source>
</reference>
<keyword evidence="3" id="KW-1185">Reference proteome</keyword>
<feature type="chain" id="PRO_5044828548" evidence="1">
    <location>
        <begin position="22"/>
        <end position="106"/>
    </location>
</feature>
<accession>A0ABD1AE11</accession>
<dbReference type="AlphaFoldDB" id="A0ABD1AE11"/>
<dbReference type="Proteomes" id="UP001558713">
    <property type="component" value="Unassembled WGS sequence"/>
</dbReference>
<evidence type="ECO:0000256" key="1">
    <source>
        <dbReference type="SAM" id="SignalP"/>
    </source>
</evidence>
<dbReference type="PANTHER" id="PTHR31207:SF23">
    <property type="entry name" value="DOWNREGULATED IN DIF1 18-RELATED"/>
    <property type="match status" value="1"/>
</dbReference>
<keyword evidence="1" id="KW-0732">Signal</keyword>
<proteinExistence type="predicted"/>
<dbReference type="InterPro" id="IPR040220">
    <property type="entry name" value="DD11"/>
</dbReference>
<evidence type="ECO:0000313" key="3">
    <source>
        <dbReference type="Proteomes" id="UP001558713"/>
    </source>
</evidence>
<gene>
    <name evidence="2" type="ORF">V5N11_019426</name>
</gene>
<evidence type="ECO:0000313" key="2">
    <source>
        <dbReference type="EMBL" id="KAL1199665.1"/>
    </source>
</evidence>
<organism evidence="2 3">
    <name type="scientific">Cardamine amara subsp. amara</name>
    <dbReference type="NCBI Taxonomy" id="228776"/>
    <lineage>
        <taxon>Eukaryota</taxon>
        <taxon>Viridiplantae</taxon>
        <taxon>Streptophyta</taxon>
        <taxon>Embryophyta</taxon>
        <taxon>Tracheophyta</taxon>
        <taxon>Spermatophyta</taxon>
        <taxon>Magnoliopsida</taxon>
        <taxon>eudicotyledons</taxon>
        <taxon>Gunneridae</taxon>
        <taxon>Pentapetalae</taxon>
        <taxon>rosids</taxon>
        <taxon>malvids</taxon>
        <taxon>Brassicales</taxon>
        <taxon>Brassicaceae</taxon>
        <taxon>Cardamineae</taxon>
        <taxon>Cardamine</taxon>
    </lineage>
</organism>
<dbReference type="EMBL" id="JBANAX010000638">
    <property type="protein sequence ID" value="KAL1199665.1"/>
    <property type="molecule type" value="Genomic_DNA"/>
</dbReference>
<protein>
    <submittedName>
        <fullName evidence="2">Uncharacterized protein</fullName>
    </submittedName>
</protein>
<name>A0ABD1AE11_CARAN</name>